<organism evidence="1">
    <name type="scientific">Arundo donax</name>
    <name type="common">Giant reed</name>
    <name type="synonym">Donax arundinaceus</name>
    <dbReference type="NCBI Taxonomy" id="35708"/>
    <lineage>
        <taxon>Eukaryota</taxon>
        <taxon>Viridiplantae</taxon>
        <taxon>Streptophyta</taxon>
        <taxon>Embryophyta</taxon>
        <taxon>Tracheophyta</taxon>
        <taxon>Spermatophyta</taxon>
        <taxon>Magnoliopsida</taxon>
        <taxon>Liliopsida</taxon>
        <taxon>Poales</taxon>
        <taxon>Poaceae</taxon>
        <taxon>PACMAD clade</taxon>
        <taxon>Arundinoideae</taxon>
        <taxon>Arundineae</taxon>
        <taxon>Arundo</taxon>
    </lineage>
</organism>
<dbReference type="EMBL" id="GBRH01255856">
    <property type="protein sequence ID" value="JAD42039.1"/>
    <property type="molecule type" value="Transcribed_RNA"/>
</dbReference>
<reference evidence="1" key="2">
    <citation type="journal article" date="2015" name="Data Brief">
        <title>Shoot transcriptome of the giant reed, Arundo donax.</title>
        <authorList>
            <person name="Barrero R.A."/>
            <person name="Guerrero F.D."/>
            <person name="Moolhuijzen P."/>
            <person name="Goolsby J.A."/>
            <person name="Tidwell J."/>
            <person name="Bellgard S.E."/>
            <person name="Bellgard M.I."/>
        </authorList>
    </citation>
    <scope>NUCLEOTIDE SEQUENCE</scope>
    <source>
        <tissue evidence="1">Shoot tissue taken approximately 20 cm above the soil surface</tissue>
    </source>
</reference>
<sequence>MVMQVKRFHHCCSYDKAVLLLSNKIIRPTFDITVNPVNFCSSIVIF</sequence>
<reference evidence="1" key="1">
    <citation type="submission" date="2014-09" db="EMBL/GenBank/DDBJ databases">
        <authorList>
            <person name="Magalhaes I.L.F."/>
            <person name="Oliveira U."/>
            <person name="Santos F.R."/>
            <person name="Vidigal T.H.D.A."/>
            <person name="Brescovit A.D."/>
            <person name="Santos A.J."/>
        </authorList>
    </citation>
    <scope>NUCLEOTIDE SEQUENCE</scope>
    <source>
        <tissue evidence="1">Shoot tissue taken approximately 20 cm above the soil surface</tissue>
    </source>
</reference>
<evidence type="ECO:0000313" key="1">
    <source>
        <dbReference type="EMBL" id="JAD42039.1"/>
    </source>
</evidence>
<accession>A0A0A8ZRL9</accession>
<dbReference type="AlphaFoldDB" id="A0A0A8ZRL9"/>
<protein>
    <submittedName>
        <fullName evidence="1">Uncharacterized protein</fullName>
    </submittedName>
</protein>
<name>A0A0A8ZRL9_ARUDO</name>
<proteinExistence type="predicted"/>